<keyword evidence="5 7" id="KW-1133">Transmembrane helix</keyword>
<keyword evidence="6 7" id="KW-0472">Membrane</keyword>
<name>G0V448_9CLOT</name>
<evidence type="ECO:0000313" key="10">
    <source>
        <dbReference type="EMBL" id="CCC57888.1"/>
    </source>
</evidence>
<evidence type="ECO:0000313" key="11">
    <source>
        <dbReference type="Proteomes" id="UP000007652"/>
    </source>
</evidence>
<evidence type="ECO:0000256" key="2">
    <source>
        <dbReference type="ARBA" id="ARBA00006683"/>
    </source>
</evidence>
<dbReference type="Pfam" id="PF02706">
    <property type="entry name" value="Wzz"/>
    <property type="match status" value="1"/>
</dbReference>
<dbReference type="OrthoDB" id="2360475at2"/>
<dbReference type="InterPro" id="IPR050445">
    <property type="entry name" value="Bact_polysacc_biosynth/exp"/>
</dbReference>
<dbReference type="eggNOG" id="COG3944">
    <property type="taxonomic scope" value="Bacteria"/>
</dbReference>
<dbReference type="AlphaFoldDB" id="G0V448"/>
<dbReference type="GO" id="GO:0005886">
    <property type="term" value="C:plasma membrane"/>
    <property type="evidence" value="ECO:0007669"/>
    <property type="project" value="UniProtKB-SubCell"/>
</dbReference>
<accession>G0V448</accession>
<dbReference type="PANTHER" id="PTHR32309:SF13">
    <property type="entry name" value="FERRIC ENTEROBACTIN TRANSPORT PROTEIN FEPE"/>
    <property type="match status" value="1"/>
</dbReference>
<evidence type="ECO:0000259" key="9">
    <source>
        <dbReference type="Pfam" id="PF13807"/>
    </source>
</evidence>
<keyword evidence="10" id="KW-0418">Kinase</keyword>
<dbReference type="Pfam" id="PF13807">
    <property type="entry name" value="GNVR"/>
    <property type="match status" value="1"/>
</dbReference>
<keyword evidence="4 7" id="KW-0812">Transmembrane</keyword>
<feature type="domain" description="Tyrosine-protein kinase G-rich" evidence="9">
    <location>
        <begin position="154"/>
        <end position="195"/>
    </location>
</feature>
<sequence length="227" mass="25975">MEQEMTLDLRDLLEIIKKRWKMIFSVTTICILISALLSFFVLPPIYEAKVSIIIGKEDTSQEKRIDYNDIMMYQKLVKTYASIAKSRTVVEKTIQKLSKQVTYDEFISSITVTPQPDTQIMDIKVQSKDPKDAMITANTLSQIFLEESMRIYPTGSIQIIDNAVFPDKPVKPKKLLNIAIAFFLGIMISLGATFMLEYMDNTLKTESDVEKYLELPVIGIIPKEIDE</sequence>
<feature type="transmembrane region" description="Helical" evidence="7">
    <location>
        <begin position="20"/>
        <end position="42"/>
    </location>
</feature>
<evidence type="ECO:0000256" key="5">
    <source>
        <dbReference type="ARBA" id="ARBA00022989"/>
    </source>
</evidence>
<dbReference type="InterPro" id="IPR003856">
    <property type="entry name" value="LPS_length_determ_N"/>
</dbReference>
<keyword evidence="10" id="KW-0808">Transferase</keyword>
<evidence type="ECO:0000256" key="7">
    <source>
        <dbReference type="SAM" id="Phobius"/>
    </source>
</evidence>
<keyword evidence="11" id="KW-1185">Reference proteome</keyword>
<proteinExistence type="inferred from homology"/>
<evidence type="ECO:0000256" key="6">
    <source>
        <dbReference type="ARBA" id="ARBA00023136"/>
    </source>
</evidence>
<keyword evidence="3" id="KW-1003">Cell membrane</keyword>
<evidence type="ECO:0000256" key="1">
    <source>
        <dbReference type="ARBA" id="ARBA00004651"/>
    </source>
</evidence>
<evidence type="ECO:0000259" key="8">
    <source>
        <dbReference type="Pfam" id="PF02706"/>
    </source>
</evidence>
<dbReference type="GO" id="GO:0004713">
    <property type="term" value="F:protein tyrosine kinase activity"/>
    <property type="evidence" value="ECO:0007669"/>
    <property type="project" value="TreeGrafter"/>
</dbReference>
<feature type="transmembrane region" description="Helical" evidence="7">
    <location>
        <begin position="175"/>
        <end position="196"/>
    </location>
</feature>
<dbReference type="STRING" id="857293.CAAU_0239"/>
<evidence type="ECO:0000256" key="4">
    <source>
        <dbReference type="ARBA" id="ARBA00022692"/>
    </source>
</evidence>
<dbReference type="RefSeq" id="WP_008907611.1">
    <property type="nucleotide sequence ID" value="NZ_CAKP01000009.1"/>
</dbReference>
<dbReference type="InterPro" id="IPR032807">
    <property type="entry name" value="GNVR"/>
</dbReference>
<dbReference type="PANTHER" id="PTHR32309">
    <property type="entry name" value="TYROSINE-PROTEIN KINASE"/>
    <property type="match status" value="1"/>
</dbReference>
<evidence type="ECO:0000256" key="3">
    <source>
        <dbReference type="ARBA" id="ARBA00022475"/>
    </source>
</evidence>
<organism evidence="10 11">
    <name type="scientific">Caloramator australicus RC3</name>
    <dbReference type="NCBI Taxonomy" id="857293"/>
    <lineage>
        <taxon>Bacteria</taxon>
        <taxon>Bacillati</taxon>
        <taxon>Bacillota</taxon>
        <taxon>Clostridia</taxon>
        <taxon>Eubacteriales</taxon>
        <taxon>Clostridiaceae</taxon>
        <taxon>Caloramator</taxon>
    </lineage>
</organism>
<comment type="caution">
    <text evidence="10">The sequence shown here is derived from an EMBL/GenBank/DDBJ whole genome shotgun (WGS) entry which is preliminary data.</text>
</comment>
<dbReference type="EMBL" id="CAKP01000009">
    <property type="protein sequence ID" value="CCC57888.1"/>
    <property type="molecule type" value="Genomic_DNA"/>
</dbReference>
<comment type="similarity">
    <text evidence="2">Belongs to the CpsC/CapA family.</text>
</comment>
<protein>
    <submittedName>
        <fullName evidence="10">Tyrosine-protein kinase transmembrane modulator EpsC</fullName>
    </submittedName>
</protein>
<reference evidence="10 11" key="1">
    <citation type="journal article" date="2011" name="J. Bacteriol.">
        <title>Draft genome sequence of Caloramator australicus strain RC3T, a thermoanaerobe from the Great Artesian Basin of Australia.</title>
        <authorList>
            <person name="Ogg C.D."/>
            <person name="Patel B.K.C."/>
        </authorList>
    </citation>
    <scope>NUCLEOTIDE SEQUENCE [LARGE SCALE GENOMIC DNA]</scope>
    <source>
        <strain evidence="10 11">RC3</strain>
    </source>
</reference>
<gene>
    <name evidence="10" type="ORF">CAAU_0239</name>
</gene>
<feature type="domain" description="Polysaccharide chain length determinant N-terminal" evidence="8">
    <location>
        <begin position="6"/>
        <end position="97"/>
    </location>
</feature>
<dbReference type="Proteomes" id="UP000007652">
    <property type="component" value="Unassembled WGS sequence"/>
</dbReference>
<comment type="subcellular location">
    <subcellularLocation>
        <location evidence="1">Cell membrane</location>
        <topology evidence="1">Multi-pass membrane protein</topology>
    </subcellularLocation>
</comment>